<dbReference type="SUPFAM" id="SSF46785">
    <property type="entry name" value="Winged helix' DNA-binding domain"/>
    <property type="match status" value="1"/>
</dbReference>
<evidence type="ECO:0000256" key="2">
    <source>
        <dbReference type="ARBA" id="ARBA00023125"/>
    </source>
</evidence>
<dbReference type="InterPro" id="IPR002577">
    <property type="entry name" value="HTH_HxlR"/>
</dbReference>
<proteinExistence type="predicted"/>
<evidence type="ECO:0000259" key="4">
    <source>
        <dbReference type="PROSITE" id="PS51118"/>
    </source>
</evidence>
<dbReference type="PANTHER" id="PTHR33204:SF29">
    <property type="entry name" value="TRANSCRIPTIONAL REGULATOR"/>
    <property type="match status" value="1"/>
</dbReference>
<reference evidence="5 6" key="1">
    <citation type="journal article" date="2012" name="J. Bacteriol.">
        <title>Genome Sequence of the Filamentous Bacterium Fibrisoma limi BUZ 3T.</title>
        <authorList>
            <person name="Filippini M."/>
            <person name="Qi W."/>
            <person name="Jaenicke S."/>
            <person name="Goesmann A."/>
            <person name="Smits T.H."/>
            <person name="Bagheri H.C."/>
        </authorList>
    </citation>
    <scope>NUCLEOTIDE SEQUENCE [LARGE SCALE GENOMIC DNA]</scope>
    <source>
        <strain evidence="6">BUZ 3T</strain>
    </source>
</reference>
<protein>
    <recommendedName>
        <fullName evidence="4">HTH hxlR-type domain-containing protein</fullName>
    </recommendedName>
</protein>
<evidence type="ECO:0000313" key="6">
    <source>
        <dbReference type="Proteomes" id="UP000009309"/>
    </source>
</evidence>
<comment type="caution">
    <text evidence="5">The sequence shown here is derived from an EMBL/GenBank/DDBJ whole genome shotgun (WGS) entry which is preliminary data.</text>
</comment>
<keyword evidence="6" id="KW-1185">Reference proteome</keyword>
<accession>I2GII5</accession>
<sequence length="63" mass="7292">MLAQQLNELKRDGFIQKTTYPEIPPCTEYTLTPLDESLVPVLNQIYAWGSSNQMTQRFQLTTE</sequence>
<dbReference type="PROSITE" id="PS51118">
    <property type="entry name" value="HTH_HXLR"/>
    <property type="match status" value="1"/>
</dbReference>
<dbReference type="PANTHER" id="PTHR33204">
    <property type="entry name" value="TRANSCRIPTIONAL REGULATOR, MARR FAMILY"/>
    <property type="match status" value="1"/>
</dbReference>
<keyword evidence="3" id="KW-0804">Transcription</keyword>
<dbReference type="Proteomes" id="UP000009309">
    <property type="component" value="Unassembled WGS sequence"/>
</dbReference>
<keyword evidence="1" id="KW-0805">Transcription regulation</keyword>
<dbReference type="AlphaFoldDB" id="I2GII5"/>
<gene>
    <name evidence="5" type="ORF">BN8_02826</name>
</gene>
<dbReference type="InterPro" id="IPR036388">
    <property type="entry name" value="WH-like_DNA-bd_sf"/>
</dbReference>
<evidence type="ECO:0000256" key="1">
    <source>
        <dbReference type="ARBA" id="ARBA00023015"/>
    </source>
</evidence>
<dbReference type="eggNOG" id="COG1733">
    <property type="taxonomic scope" value="Bacteria"/>
</dbReference>
<keyword evidence="2" id="KW-0238">DNA-binding</keyword>
<dbReference type="GO" id="GO:0003677">
    <property type="term" value="F:DNA binding"/>
    <property type="evidence" value="ECO:0007669"/>
    <property type="project" value="UniProtKB-KW"/>
</dbReference>
<organism evidence="5 6">
    <name type="scientific">Fibrisoma limi BUZ 3</name>
    <dbReference type="NCBI Taxonomy" id="1185876"/>
    <lineage>
        <taxon>Bacteria</taxon>
        <taxon>Pseudomonadati</taxon>
        <taxon>Bacteroidota</taxon>
        <taxon>Cytophagia</taxon>
        <taxon>Cytophagales</taxon>
        <taxon>Spirosomataceae</taxon>
        <taxon>Fibrisoma</taxon>
    </lineage>
</organism>
<dbReference type="InterPro" id="IPR036390">
    <property type="entry name" value="WH_DNA-bd_sf"/>
</dbReference>
<evidence type="ECO:0000256" key="3">
    <source>
        <dbReference type="ARBA" id="ARBA00023163"/>
    </source>
</evidence>
<dbReference type="EMBL" id="CAIT01000006">
    <property type="protein sequence ID" value="CCH53710.1"/>
    <property type="molecule type" value="Genomic_DNA"/>
</dbReference>
<feature type="domain" description="HTH hxlR-type" evidence="4">
    <location>
        <begin position="1"/>
        <end position="57"/>
    </location>
</feature>
<evidence type="ECO:0000313" key="5">
    <source>
        <dbReference type="EMBL" id="CCH53710.1"/>
    </source>
</evidence>
<dbReference type="STRING" id="1185876.BN8_02826"/>
<dbReference type="Gene3D" id="1.10.10.10">
    <property type="entry name" value="Winged helix-like DNA-binding domain superfamily/Winged helix DNA-binding domain"/>
    <property type="match status" value="1"/>
</dbReference>
<name>I2GII5_9BACT</name>
<dbReference type="Pfam" id="PF01638">
    <property type="entry name" value="HxlR"/>
    <property type="match status" value="1"/>
</dbReference>